<dbReference type="GO" id="GO:0005886">
    <property type="term" value="C:plasma membrane"/>
    <property type="evidence" value="ECO:0007669"/>
    <property type="project" value="UniProtKB-SubCell"/>
</dbReference>
<evidence type="ECO:0000313" key="10">
    <source>
        <dbReference type="Proteomes" id="UP000230729"/>
    </source>
</evidence>
<feature type="transmembrane region" description="Helical" evidence="7">
    <location>
        <begin position="171"/>
        <end position="195"/>
    </location>
</feature>
<dbReference type="InterPro" id="IPR036938">
    <property type="entry name" value="PAP2/HPO_sf"/>
</dbReference>
<dbReference type="InterPro" id="IPR000326">
    <property type="entry name" value="PAP2/HPO"/>
</dbReference>
<dbReference type="Gene3D" id="1.20.144.10">
    <property type="entry name" value="Phosphatidic acid phosphatase type 2/haloperoxidase"/>
    <property type="match status" value="2"/>
</dbReference>
<evidence type="ECO:0000256" key="6">
    <source>
        <dbReference type="ARBA" id="ARBA00023136"/>
    </source>
</evidence>
<feature type="domain" description="Phosphatidic acid phosphatase type 2/haloperoxidase" evidence="8">
    <location>
        <begin position="337"/>
        <end position="448"/>
    </location>
</feature>
<evidence type="ECO:0000313" key="9">
    <source>
        <dbReference type="EMBL" id="PIP34062.1"/>
    </source>
</evidence>
<feature type="transmembrane region" description="Helical" evidence="7">
    <location>
        <begin position="337"/>
        <end position="358"/>
    </location>
</feature>
<evidence type="ECO:0000256" key="4">
    <source>
        <dbReference type="ARBA" id="ARBA00022692"/>
    </source>
</evidence>
<dbReference type="SMART" id="SM00014">
    <property type="entry name" value="acidPPc"/>
    <property type="match status" value="1"/>
</dbReference>
<sequence length="704" mass="80289">MNFIPSLLPAIEHFHMAGYWIALFAALFETTIGIGLFIPGSTIILFTGALAAKGYFDLGDLLWFAAIGAIIGDNINYFIGKKYGAKIFSKGFWLIKPAHFIKGEEFFKKHGAKSVFIGRFIPSLKEIIPLIAGTFGMKRLSFMLWNILGAIGWTLVWVLPGYFLAQSLDLATIWLTRAGFFLTIFIAIFLLFYILKIILIKKGKKLFSFLSSVWQSIKQAIIQNPEVQKFVNRHKTIFEFLQKRLNRNNFYGLPLTLFSLALLYTLSLFGGVIEEIINYDIIVSTDIRVANLLAIFRNAELVSFFFWVTLLGKWQIIFIFTIATISILWLWKKRSYIIPLLLCIVGSEIFTSAGKFIFHRARPDIAIYPENSFSFPSGHTTIAMAFYGFLAYMLIKNARQWKRKINIFFASFILIILIGFSRLYLGVHYVSDVWGGYLAGAIWLIIAIGFSEYFLYKKQNGEVLPQKITKHLASIGIILVSVCCYFIFAFNYQMPALTAPPEVKQITISDGLSIFNTDRSKYTETLLGNTQEPLSFIIIAKNDEQLIDLFEQAGWELADDVSISSVAKLARAALWKNSYSKAPMTPDFWNANVHDFGFEKATDSDNVRTRHHARFWKTNYITENGDIIYIGTASFDSNIKWGVTHQINPDIDTEREFLYSDLQKTDMIINAEKQQFVDPQLGNNFSGDLFFTDGKLYLISIKEK</sequence>
<dbReference type="Pfam" id="PF14067">
    <property type="entry name" value="LssY_C"/>
    <property type="match status" value="1"/>
</dbReference>
<feature type="transmembrane region" description="Helical" evidence="7">
    <location>
        <begin position="437"/>
        <end position="456"/>
    </location>
</feature>
<reference evidence="9 10" key="1">
    <citation type="submission" date="2017-09" db="EMBL/GenBank/DDBJ databases">
        <title>Depth-based differentiation of microbial function through sediment-hosted aquifers and enrichment of novel symbionts in the deep terrestrial subsurface.</title>
        <authorList>
            <person name="Probst A.J."/>
            <person name="Ladd B."/>
            <person name="Jarett J.K."/>
            <person name="Geller-Mcgrath D.E."/>
            <person name="Sieber C.M."/>
            <person name="Emerson J.B."/>
            <person name="Anantharaman K."/>
            <person name="Thomas B.C."/>
            <person name="Malmstrom R."/>
            <person name="Stieglmeier M."/>
            <person name="Klingl A."/>
            <person name="Woyke T."/>
            <person name="Ryan C.M."/>
            <person name="Banfield J.F."/>
        </authorList>
    </citation>
    <scope>NUCLEOTIDE SEQUENCE [LARGE SCALE GENOMIC DNA]</scope>
    <source>
        <strain evidence="9">CG23_combo_of_CG06-09_8_20_14_all_49_15</strain>
    </source>
</reference>
<keyword evidence="4 7" id="KW-0812">Transmembrane</keyword>
<dbReference type="PANTHER" id="PTHR30353:SF15">
    <property type="entry name" value="INNER MEMBRANE PROTEIN YABI"/>
    <property type="match status" value="1"/>
</dbReference>
<dbReference type="Pfam" id="PF01569">
    <property type="entry name" value="PAP2"/>
    <property type="match status" value="1"/>
</dbReference>
<proteinExistence type="inferred from homology"/>
<evidence type="ECO:0000256" key="5">
    <source>
        <dbReference type="ARBA" id="ARBA00022989"/>
    </source>
</evidence>
<feature type="transmembrane region" description="Helical" evidence="7">
    <location>
        <begin position="21"/>
        <end position="49"/>
    </location>
</feature>
<comment type="similarity">
    <text evidence="2">Belongs to the DedA family.</text>
</comment>
<dbReference type="EMBL" id="PCSD01000022">
    <property type="protein sequence ID" value="PIP34062.1"/>
    <property type="molecule type" value="Genomic_DNA"/>
</dbReference>
<dbReference type="PANTHER" id="PTHR30353">
    <property type="entry name" value="INNER MEMBRANE PROTEIN DEDA-RELATED"/>
    <property type="match status" value="1"/>
</dbReference>
<feature type="transmembrane region" description="Helical" evidence="7">
    <location>
        <begin position="304"/>
        <end position="330"/>
    </location>
</feature>
<feature type="transmembrane region" description="Helical" evidence="7">
    <location>
        <begin position="61"/>
        <end position="80"/>
    </location>
</feature>
<comment type="subcellular location">
    <subcellularLocation>
        <location evidence="1">Cell membrane</location>
        <topology evidence="1">Multi-pass membrane protein</topology>
    </subcellularLocation>
</comment>
<feature type="transmembrane region" description="Helical" evidence="7">
    <location>
        <begin position="144"/>
        <end position="165"/>
    </location>
</feature>
<keyword evidence="3" id="KW-1003">Cell membrane</keyword>
<evidence type="ECO:0000256" key="1">
    <source>
        <dbReference type="ARBA" id="ARBA00004651"/>
    </source>
</evidence>
<feature type="transmembrane region" description="Helical" evidence="7">
    <location>
        <begin position="407"/>
        <end position="425"/>
    </location>
</feature>
<evidence type="ECO:0000259" key="8">
    <source>
        <dbReference type="SMART" id="SM00014"/>
    </source>
</evidence>
<gene>
    <name evidence="9" type="ORF">COX22_01010</name>
</gene>
<accession>A0A2G9ZLN6</accession>
<feature type="transmembrane region" description="Helical" evidence="7">
    <location>
        <begin position="468"/>
        <end position="488"/>
    </location>
</feature>
<feature type="transmembrane region" description="Helical" evidence="7">
    <location>
        <begin position="250"/>
        <end position="273"/>
    </location>
</feature>
<dbReference type="AlphaFoldDB" id="A0A2G9ZLN6"/>
<name>A0A2G9ZLN6_9BACT</name>
<keyword evidence="6 7" id="KW-0472">Membrane</keyword>
<protein>
    <submittedName>
        <fullName evidence="9">PA-phosphatase</fullName>
    </submittedName>
</protein>
<dbReference type="Pfam" id="PF09335">
    <property type="entry name" value="VTT_dom"/>
    <property type="match status" value="1"/>
</dbReference>
<feature type="transmembrane region" description="Helical" evidence="7">
    <location>
        <begin position="378"/>
        <end position="395"/>
    </location>
</feature>
<dbReference type="Proteomes" id="UP000230729">
    <property type="component" value="Unassembled WGS sequence"/>
</dbReference>
<dbReference type="CDD" id="cd03392">
    <property type="entry name" value="PAP2_like_2"/>
    <property type="match status" value="1"/>
</dbReference>
<evidence type="ECO:0000256" key="7">
    <source>
        <dbReference type="SAM" id="Phobius"/>
    </source>
</evidence>
<dbReference type="InterPro" id="IPR032818">
    <property type="entry name" value="DedA-like"/>
</dbReference>
<dbReference type="InterPro" id="IPR032816">
    <property type="entry name" value="VTT_dom"/>
</dbReference>
<dbReference type="SUPFAM" id="SSF48317">
    <property type="entry name" value="Acid phosphatase/Vanadium-dependent haloperoxidase"/>
    <property type="match status" value="1"/>
</dbReference>
<keyword evidence="5 7" id="KW-1133">Transmembrane helix</keyword>
<dbReference type="InterPro" id="IPR025902">
    <property type="entry name" value="LssY-like-C_dom"/>
</dbReference>
<comment type="caution">
    <text evidence="9">The sequence shown here is derived from an EMBL/GenBank/DDBJ whole genome shotgun (WGS) entry which is preliminary data.</text>
</comment>
<evidence type="ECO:0000256" key="2">
    <source>
        <dbReference type="ARBA" id="ARBA00010792"/>
    </source>
</evidence>
<organism evidence="9 10">
    <name type="scientific">Candidatus Falkowbacteria bacterium CG23_combo_of_CG06-09_8_20_14_all_49_15</name>
    <dbReference type="NCBI Taxonomy" id="1974572"/>
    <lineage>
        <taxon>Bacteria</taxon>
        <taxon>Candidatus Falkowiibacteriota</taxon>
    </lineage>
</organism>
<evidence type="ECO:0000256" key="3">
    <source>
        <dbReference type="ARBA" id="ARBA00022475"/>
    </source>
</evidence>